<feature type="binding site" evidence="5">
    <location>
        <position position="299"/>
    </location>
    <ligand>
        <name>Fe cation</name>
        <dbReference type="ChEBI" id="CHEBI:24875"/>
        <note>catalytic</note>
    </ligand>
</feature>
<keyword evidence="4 5" id="KW-0408">Iron</keyword>
<evidence type="ECO:0000256" key="2">
    <source>
        <dbReference type="ARBA" id="ARBA00022723"/>
    </source>
</evidence>
<dbReference type="GO" id="GO:0016121">
    <property type="term" value="P:carotene catabolic process"/>
    <property type="evidence" value="ECO:0007669"/>
    <property type="project" value="TreeGrafter"/>
</dbReference>
<proteinExistence type="inferred from homology"/>
<dbReference type="PANTHER" id="PTHR10543:SF89">
    <property type="entry name" value="CAROTENOID 9,10(9',10')-CLEAVAGE DIOXYGENASE 1"/>
    <property type="match status" value="1"/>
</dbReference>
<organism evidence="6 7">
    <name type="scientific">Curvularia clavata</name>
    <dbReference type="NCBI Taxonomy" id="95742"/>
    <lineage>
        <taxon>Eukaryota</taxon>
        <taxon>Fungi</taxon>
        <taxon>Dikarya</taxon>
        <taxon>Ascomycota</taxon>
        <taxon>Pezizomycotina</taxon>
        <taxon>Dothideomycetes</taxon>
        <taxon>Pleosporomycetidae</taxon>
        <taxon>Pleosporales</taxon>
        <taxon>Pleosporineae</taxon>
        <taxon>Pleosporaceae</taxon>
        <taxon>Curvularia</taxon>
    </lineage>
</organism>
<dbReference type="GO" id="GO:0046872">
    <property type="term" value="F:metal ion binding"/>
    <property type="evidence" value="ECO:0007669"/>
    <property type="project" value="UniProtKB-KW"/>
</dbReference>
<name>A0A9Q8ZCW0_CURCL</name>
<evidence type="ECO:0000256" key="4">
    <source>
        <dbReference type="ARBA" id="ARBA00023004"/>
    </source>
</evidence>
<sequence>MTSLTPIKGAENLLSEWTFVQDLSGLDPPVRLEGEINDVIVRGTIPDCVDGTFYRIGQDKVTPPGENYLPWAGNGVVTAFRIHKGRVDFKIKYVHNDKYKIDKNQRQGNFTGLEGSPWLHHPCVQAVIEQTTSTNVVHWAGRLHALSENGTAFTLDPDTLETTGMDPYRPQIRTPTFTAHPHIDPHTDTMIAYSAQPDNIISFSIDRQGRISNEHHISVPDHVLCHDCAVTENWIVFAPWPTRLRSDIKEGMSPMFYDPNIPTRLVVVPRRPDQPLAGSGWKPYEARTYIHPENSAIIHTAGAWENEDGKIVLEGTWPKNLSSSIFPWLAPDPKNVAGNTIVELVRFEINPLAPDKHTLKDPEVLVDIPNEFCRIDERYTTKPSDIVFMNVFHSDSRETLEKPIFSSLNAVAMLTKSTKELKIYYPGPSVRCMEPVFIARSDSAPEGDGYVIFAVDRFDVNLTNLVILDTTGDFQAPTAVIELPLRLRAQIHGNWVNAKEVGSRPLVPIPPLNHMNFRL</sequence>
<dbReference type="Pfam" id="PF03055">
    <property type="entry name" value="RPE65"/>
    <property type="match status" value="1"/>
</dbReference>
<dbReference type="PANTHER" id="PTHR10543">
    <property type="entry name" value="BETA-CAROTENE DIOXYGENASE"/>
    <property type="match status" value="1"/>
</dbReference>
<dbReference type="VEuPathDB" id="FungiDB:yc1106_05247"/>
<dbReference type="Proteomes" id="UP001056012">
    <property type="component" value="Chromosome 3"/>
</dbReference>
<comment type="similarity">
    <text evidence="1">Belongs to the carotenoid oxygenase family.</text>
</comment>
<evidence type="ECO:0000256" key="5">
    <source>
        <dbReference type="PIRSR" id="PIRSR604294-1"/>
    </source>
</evidence>
<gene>
    <name evidence="6" type="ORF">yc1106_05247</name>
</gene>
<keyword evidence="3" id="KW-0560">Oxidoreductase</keyword>
<keyword evidence="7" id="KW-1185">Reference proteome</keyword>
<dbReference type="GO" id="GO:0010436">
    <property type="term" value="F:carotenoid dioxygenase activity"/>
    <property type="evidence" value="ECO:0007669"/>
    <property type="project" value="TreeGrafter"/>
</dbReference>
<feature type="binding site" evidence="5">
    <location>
        <position position="180"/>
    </location>
    <ligand>
        <name>Fe cation</name>
        <dbReference type="ChEBI" id="CHEBI:24875"/>
        <note>catalytic</note>
    </ligand>
</feature>
<keyword evidence="2 5" id="KW-0479">Metal-binding</keyword>
<feature type="binding site" evidence="5">
    <location>
        <position position="492"/>
    </location>
    <ligand>
        <name>Fe cation</name>
        <dbReference type="ChEBI" id="CHEBI:24875"/>
        <note>catalytic</note>
    </ligand>
</feature>
<dbReference type="InterPro" id="IPR004294">
    <property type="entry name" value="Carotenoid_Oase"/>
</dbReference>
<dbReference type="OrthoDB" id="407010at2759"/>
<feature type="binding site" evidence="5">
    <location>
        <position position="226"/>
    </location>
    <ligand>
        <name>Fe cation</name>
        <dbReference type="ChEBI" id="CHEBI:24875"/>
        <note>catalytic</note>
    </ligand>
</feature>
<reference evidence="6" key="1">
    <citation type="submission" date="2021-12" db="EMBL/GenBank/DDBJ databases">
        <title>Curvularia clavata genome.</title>
        <authorList>
            <person name="Cao Y."/>
        </authorList>
    </citation>
    <scope>NUCLEOTIDE SEQUENCE</scope>
    <source>
        <strain evidence="6">Yc1106</strain>
    </source>
</reference>
<evidence type="ECO:0000256" key="3">
    <source>
        <dbReference type="ARBA" id="ARBA00023002"/>
    </source>
</evidence>
<evidence type="ECO:0000313" key="7">
    <source>
        <dbReference type="Proteomes" id="UP001056012"/>
    </source>
</evidence>
<evidence type="ECO:0000256" key="1">
    <source>
        <dbReference type="ARBA" id="ARBA00006787"/>
    </source>
</evidence>
<dbReference type="EMBL" id="CP089276">
    <property type="protein sequence ID" value="USP77973.1"/>
    <property type="molecule type" value="Genomic_DNA"/>
</dbReference>
<protein>
    <submittedName>
        <fullName evidence="6">Lignostilbene-alpha,beta-dioxygenase isozyme III</fullName>
    </submittedName>
</protein>
<accession>A0A9Q8ZCW0</accession>
<comment type="cofactor">
    <cofactor evidence="5">
        <name>Fe(2+)</name>
        <dbReference type="ChEBI" id="CHEBI:29033"/>
    </cofactor>
    <text evidence="5">Binds 1 Fe(2+) ion per subunit.</text>
</comment>
<dbReference type="AlphaFoldDB" id="A0A9Q8ZCW0"/>
<evidence type="ECO:0000313" key="6">
    <source>
        <dbReference type="EMBL" id="USP77973.1"/>
    </source>
</evidence>